<dbReference type="Proteomes" id="UP000010998">
    <property type="component" value="Chromosome"/>
</dbReference>
<proteinExistence type="predicted"/>
<dbReference type="EMBL" id="CP003358">
    <property type="protein sequence ID" value="AGB44274.1"/>
    <property type="molecule type" value="Genomic_DNA"/>
</dbReference>
<name>L0KIS3_MESAW</name>
<protein>
    <submittedName>
        <fullName evidence="1">Uncharacterized protein</fullName>
    </submittedName>
</protein>
<sequence length="32" mass="3597">MAGEKVHLTGAKETLLMTLYGKAFPEIPWNCF</sequence>
<dbReference type="KEGG" id="mam:Mesau_01823"/>
<dbReference type="HOGENOM" id="CLU_3390216_0_0_5"/>
<reference evidence="2" key="1">
    <citation type="submission" date="2012-02" db="EMBL/GenBank/DDBJ databases">
        <title>Complete sequence of Mesorhizobium australicum WSM2073.</title>
        <authorList>
            <person name="Lucas S."/>
            <person name="Han J."/>
            <person name="Lapidus A."/>
            <person name="Cheng J.-F."/>
            <person name="Goodwin L."/>
            <person name="Pitluck S."/>
            <person name="Peters L."/>
            <person name="Gu W."/>
            <person name="Detter J.C."/>
            <person name="Han C."/>
            <person name="Tapia R."/>
            <person name="Land M."/>
            <person name="Hauser L."/>
            <person name="Kyrpides N."/>
            <person name="Ivanova N."/>
            <person name="Pagani I."/>
            <person name="Reeve W.G."/>
            <person name="Howieson J.G."/>
            <person name="Tiwari R.P."/>
            <person name="O'Hara G.W."/>
            <person name="Atkins C.A."/>
            <person name="Ronson C.W."/>
            <person name="Nandasena K.G."/>
            <person name="Woyke T."/>
        </authorList>
    </citation>
    <scope>NUCLEOTIDE SEQUENCE [LARGE SCALE GENOMIC DNA]</scope>
    <source>
        <strain evidence="2">LMG 24608 / HAMBI 3006 / WSM2073</strain>
    </source>
</reference>
<organism evidence="1 2">
    <name type="scientific">Mesorhizobium australicum (strain HAMBI 3006 / LMG 24608 / WSM2073)</name>
    <dbReference type="NCBI Taxonomy" id="754035"/>
    <lineage>
        <taxon>Bacteria</taxon>
        <taxon>Pseudomonadati</taxon>
        <taxon>Pseudomonadota</taxon>
        <taxon>Alphaproteobacteria</taxon>
        <taxon>Hyphomicrobiales</taxon>
        <taxon>Phyllobacteriaceae</taxon>
        <taxon>Mesorhizobium</taxon>
    </lineage>
</organism>
<evidence type="ECO:0000313" key="1">
    <source>
        <dbReference type="EMBL" id="AGB44274.1"/>
    </source>
</evidence>
<evidence type="ECO:0000313" key="2">
    <source>
        <dbReference type="Proteomes" id="UP000010998"/>
    </source>
</evidence>
<keyword evidence="2" id="KW-1185">Reference proteome</keyword>
<dbReference type="AlphaFoldDB" id="L0KIS3"/>
<accession>L0KIS3</accession>
<gene>
    <name evidence="1" type="ordered locus">Mesau_01823</name>
</gene>